<evidence type="ECO:0000256" key="1">
    <source>
        <dbReference type="SAM" id="MobiDB-lite"/>
    </source>
</evidence>
<evidence type="ECO:0000313" key="2">
    <source>
        <dbReference type="EMBL" id="GBL77101.1"/>
    </source>
</evidence>
<accession>A0A4Y2AB30</accession>
<dbReference type="Gene3D" id="3.30.420.10">
    <property type="entry name" value="Ribonuclease H-like superfamily/Ribonuclease H"/>
    <property type="match status" value="1"/>
</dbReference>
<keyword evidence="3" id="KW-1185">Reference proteome</keyword>
<dbReference type="OrthoDB" id="6436481at2759"/>
<dbReference type="GO" id="GO:0003676">
    <property type="term" value="F:nucleic acid binding"/>
    <property type="evidence" value="ECO:0007669"/>
    <property type="project" value="InterPro"/>
</dbReference>
<comment type="caution">
    <text evidence="2">The sequence shown here is derived from an EMBL/GenBank/DDBJ whole genome shotgun (WGS) entry which is preliminary data.</text>
</comment>
<dbReference type="EMBL" id="BGPR01000011">
    <property type="protein sequence ID" value="GBL77101.1"/>
    <property type="molecule type" value="Genomic_DNA"/>
</dbReference>
<protein>
    <submittedName>
        <fullName evidence="2">Uncharacterized protein</fullName>
    </submittedName>
</protein>
<feature type="region of interest" description="Disordered" evidence="1">
    <location>
        <begin position="62"/>
        <end position="101"/>
    </location>
</feature>
<dbReference type="AlphaFoldDB" id="A0A4Y2AB30"/>
<evidence type="ECO:0000313" key="3">
    <source>
        <dbReference type="Proteomes" id="UP000499080"/>
    </source>
</evidence>
<sequence>MWGTAGGGGWWCGGGLGEGWCVGFHPASSRAEEPPCSHAREPRPLMAQVDLARPRGLREYILPGRNHSTTQSSGTRRCPPNSTTDYSCRQPSQYPSAANPKSHDTIAHKIFKLLHSHPHIRVSWIKVHVGYIGNEKADRLAKEAAETENFPETPLELPESFIKTFRRQKMMSTWKMTWDDEDTGRLTS</sequence>
<organism evidence="2 3">
    <name type="scientific">Araneus ventricosus</name>
    <name type="common">Orbweaver spider</name>
    <name type="synonym">Epeira ventricosa</name>
    <dbReference type="NCBI Taxonomy" id="182803"/>
    <lineage>
        <taxon>Eukaryota</taxon>
        <taxon>Metazoa</taxon>
        <taxon>Ecdysozoa</taxon>
        <taxon>Arthropoda</taxon>
        <taxon>Chelicerata</taxon>
        <taxon>Arachnida</taxon>
        <taxon>Araneae</taxon>
        <taxon>Araneomorphae</taxon>
        <taxon>Entelegynae</taxon>
        <taxon>Araneoidea</taxon>
        <taxon>Araneidae</taxon>
        <taxon>Araneus</taxon>
    </lineage>
</organism>
<gene>
    <name evidence="2" type="ORF">AVEN_12743_1</name>
</gene>
<proteinExistence type="predicted"/>
<dbReference type="InterPro" id="IPR012337">
    <property type="entry name" value="RNaseH-like_sf"/>
</dbReference>
<feature type="compositionally biased region" description="Polar residues" evidence="1">
    <location>
        <begin position="66"/>
        <end position="96"/>
    </location>
</feature>
<dbReference type="SUPFAM" id="SSF53098">
    <property type="entry name" value="Ribonuclease H-like"/>
    <property type="match status" value="1"/>
</dbReference>
<dbReference type="InterPro" id="IPR036397">
    <property type="entry name" value="RNaseH_sf"/>
</dbReference>
<name>A0A4Y2AB30_ARAVE</name>
<reference evidence="2 3" key="1">
    <citation type="journal article" date="2019" name="Sci. Rep.">
        <title>Orb-weaving spider Araneus ventricosus genome elucidates the spidroin gene catalogue.</title>
        <authorList>
            <person name="Kono N."/>
            <person name="Nakamura H."/>
            <person name="Ohtoshi R."/>
            <person name="Moran D.A.P."/>
            <person name="Shinohara A."/>
            <person name="Yoshida Y."/>
            <person name="Fujiwara M."/>
            <person name="Mori M."/>
            <person name="Tomita M."/>
            <person name="Arakawa K."/>
        </authorList>
    </citation>
    <scope>NUCLEOTIDE SEQUENCE [LARGE SCALE GENOMIC DNA]</scope>
</reference>
<dbReference type="Proteomes" id="UP000499080">
    <property type="component" value="Unassembled WGS sequence"/>
</dbReference>